<gene>
    <name evidence="1" type="ORF">OJAV_G00019970</name>
</gene>
<keyword evidence="2" id="KW-1185">Reference proteome</keyword>
<reference evidence="1 2" key="1">
    <citation type="submission" date="2018-11" db="EMBL/GenBank/DDBJ databases">
        <authorList>
            <person name="Lopez-Roques C."/>
            <person name="Donnadieu C."/>
            <person name="Bouchez O."/>
            <person name="Klopp C."/>
            <person name="Cabau C."/>
            <person name="Zahm M."/>
        </authorList>
    </citation>
    <scope>NUCLEOTIDE SEQUENCE [LARGE SCALE GENOMIC DNA]</scope>
    <source>
        <strain evidence="1">RS831</strain>
        <tissue evidence="1">Whole body</tissue>
    </source>
</reference>
<dbReference type="AlphaFoldDB" id="A0A3S2UMJ3"/>
<evidence type="ECO:0000313" key="1">
    <source>
        <dbReference type="EMBL" id="RVE74223.1"/>
    </source>
</evidence>
<evidence type="ECO:0000313" key="2">
    <source>
        <dbReference type="Proteomes" id="UP000283210"/>
    </source>
</evidence>
<protein>
    <submittedName>
        <fullName evidence="1">Uncharacterized protein</fullName>
    </submittedName>
</protein>
<sequence length="148" mass="16365">MRLEPHPLSISPNDIKPSDVLRAAEGGIPQASTKQAPKVSTVSHIHLEEIGTEDVLLLGGHIAGTQFGIDNHHSYLSLVVCVYENKAAQHCQTYRKKKALQSSFRGFSSCKAFMSNFQDLLNLQKHAIRTIHNAGDWGHISMLMFSSK</sequence>
<organism evidence="1 2">
    <name type="scientific">Oryzias javanicus</name>
    <name type="common">Javanese ricefish</name>
    <name type="synonym">Aplocheilus javanicus</name>
    <dbReference type="NCBI Taxonomy" id="123683"/>
    <lineage>
        <taxon>Eukaryota</taxon>
        <taxon>Metazoa</taxon>
        <taxon>Chordata</taxon>
        <taxon>Craniata</taxon>
        <taxon>Vertebrata</taxon>
        <taxon>Euteleostomi</taxon>
        <taxon>Actinopterygii</taxon>
        <taxon>Neopterygii</taxon>
        <taxon>Teleostei</taxon>
        <taxon>Neoteleostei</taxon>
        <taxon>Acanthomorphata</taxon>
        <taxon>Ovalentaria</taxon>
        <taxon>Atherinomorphae</taxon>
        <taxon>Beloniformes</taxon>
        <taxon>Adrianichthyidae</taxon>
        <taxon>Oryziinae</taxon>
        <taxon>Oryzias</taxon>
    </lineage>
</organism>
<reference evidence="1 2" key="2">
    <citation type="submission" date="2019-01" db="EMBL/GenBank/DDBJ databases">
        <title>A chromosome length genome reference of the Java medaka (oryzias javanicus).</title>
        <authorList>
            <person name="Herpin A."/>
            <person name="Takehana Y."/>
            <person name="Naruse K."/>
            <person name="Ansai S."/>
            <person name="Kawaguchi M."/>
        </authorList>
    </citation>
    <scope>NUCLEOTIDE SEQUENCE [LARGE SCALE GENOMIC DNA]</scope>
    <source>
        <strain evidence="1">RS831</strain>
        <tissue evidence="1">Whole body</tissue>
    </source>
</reference>
<dbReference type="OrthoDB" id="7312725at2759"/>
<proteinExistence type="predicted"/>
<name>A0A3S2UMJ3_ORYJA</name>
<accession>A0A3S2UMJ3</accession>
<dbReference type="EMBL" id="CM012439">
    <property type="protein sequence ID" value="RVE74223.1"/>
    <property type="molecule type" value="Genomic_DNA"/>
</dbReference>
<dbReference type="Proteomes" id="UP000283210">
    <property type="component" value="Chromosome 3"/>
</dbReference>